<protein>
    <recommendedName>
        <fullName evidence="4">Flagellar hook-length control protein-like C-terminal domain-containing protein</fullName>
    </recommendedName>
</protein>
<feature type="compositionally biased region" description="Basic and acidic residues" evidence="1">
    <location>
        <begin position="206"/>
        <end position="224"/>
    </location>
</feature>
<feature type="region of interest" description="Disordered" evidence="1">
    <location>
        <begin position="206"/>
        <end position="249"/>
    </location>
</feature>
<evidence type="ECO:0000313" key="3">
    <source>
        <dbReference type="Proteomes" id="UP000468766"/>
    </source>
</evidence>
<feature type="region of interest" description="Disordered" evidence="1">
    <location>
        <begin position="83"/>
        <end position="109"/>
    </location>
</feature>
<feature type="region of interest" description="Disordered" evidence="1">
    <location>
        <begin position="605"/>
        <end position="664"/>
    </location>
</feature>
<dbReference type="Proteomes" id="UP000468766">
    <property type="component" value="Unassembled WGS sequence"/>
</dbReference>
<keyword evidence="3" id="KW-1185">Reference proteome</keyword>
<sequence length="854" mass="95890">MIKIDHSHYRGQQASGDVPADIKSGETHRGLIRERLSSQEAIVQIGNRNVHVQFEGKVPEQDRVNLQVLEQKGDLHRVRLVADSPAPSTAQQAQGQDRTASPSHHSQGLFTSPELRQATQMLLERGIPLTKENLADLKTFIEKGPGTIEQRMATVQAIANKGLEVTQNHMRPVHTALHGSAISSAISEAAEKLDPTFRERLQERVFQRDQEAPRQEAPRQEAPRQEVPVNRDVASPTREMSTSTSRPETLITKQEQAFEVQQKLKLIKSTLQQDGNLNKALEQLRQIVQNPQRATPGMEQIEKAIKEAQQFQRLGSDKIASMILNQELEKVEAGLPKIERTTSTAEQQRLNQEINTTLQEVASSKTEESKQNSKEMSNQATALFDPTGLVQQNANQEYQLNQEMLAVLKLTTKDLIVTEINERLNRAAIDFRDIKREITRNLDNILQVAQATRANIYQAVRPSLESAIDRLDRAILKSDLTLYTDMKMEKQLMQASSQLAEARKYLANGNNVKAAEILQQVKTMLDKMNWRPADVKVQHFLTKESHFITDNRPSYHRLTDQVLSMANSLQRQEASARQTFELFRSLGLNYDSEVAQKVSRESEVAALREKASGSGKSELFTHHHNNPGGQQSNPQSSNNNLSTPNSPNNSPHNFHLQGQNQTVQQENLQQNMKAVMIQLLRGAEGAQGKIDAPMEQVLLNLTGQQLLSKHDGNSNMQTLFFNIPLPMGEKLESVKVYVNAHKEGLKIDWENCSLYFLLDTKSMGETGILIASNDRNLSIVVKNDSPNFAEKAEPVVKKYKDHLQAIGYNVTGVKFSALNHDKNNEASVTTKEETVKVRSELPRSQSTGGYDFKI</sequence>
<dbReference type="RefSeq" id="WP_151618453.1">
    <property type="nucleotide sequence ID" value="NZ_WBXO01000002.1"/>
</dbReference>
<name>A0A6I0ETU6_9FIRM</name>
<dbReference type="OrthoDB" id="2081503at2"/>
<feature type="compositionally biased region" description="Basic and acidic residues" evidence="1">
    <location>
        <begin position="826"/>
        <end position="841"/>
    </location>
</feature>
<feature type="compositionally biased region" description="Polar residues" evidence="1">
    <location>
        <begin position="86"/>
        <end position="109"/>
    </location>
</feature>
<feature type="compositionally biased region" description="Low complexity" evidence="1">
    <location>
        <begin position="626"/>
        <end position="664"/>
    </location>
</feature>
<organism evidence="2 3">
    <name type="scientific">Heliorestis acidaminivorans</name>
    <dbReference type="NCBI Taxonomy" id="553427"/>
    <lineage>
        <taxon>Bacteria</taxon>
        <taxon>Bacillati</taxon>
        <taxon>Bacillota</taxon>
        <taxon>Clostridia</taxon>
        <taxon>Eubacteriales</taxon>
        <taxon>Heliobacteriaceae</taxon>
        <taxon>Heliorestis</taxon>
    </lineage>
</organism>
<dbReference type="EMBL" id="WBXO01000002">
    <property type="protein sequence ID" value="KAB2953614.1"/>
    <property type="molecule type" value="Genomic_DNA"/>
</dbReference>
<comment type="caution">
    <text evidence="2">The sequence shown here is derived from an EMBL/GenBank/DDBJ whole genome shotgun (WGS) entry which is preliminary data.</text>
</comment>
<accession>A0A6I0ETU6</accession>
<proteinExistence type="predicted"/>
<evidence type="ECO:0000313" key="2">
    <source>
        <dbReference type="EMBL" id="KAB2953614.1"/>
    </source>
</evidence>
<feature type="region of interest" description="Disordered" evidence="1">
    <location>
        <begin position="1"/>
        <end position="23"/>
    </location>
</feature>
<evidence type="ECO:0000256" key="1">
    <source>
        <dbReference type="SAM" id="MobiDB-lite"/>
    </source>
</evidence>
<feature type="compositionally biased region" description="Polar residues" evidence="1">
    <location>
        <begin position="238"/>
        <end position="249"/>
    </location>
</feature>
<feature type="region of interest" description="Disordered" evidence="1">
    <location>
        <begin position="826"/>
        <end position="854"/>
    </location>
</feature>
<evidence type="ECO:0008006" key="4">
    <source>
        <dbReference type="Google" id="ProtNLM"/>
    </source>
</evidence>
<reference evidence="2 3" key="1">
    <citation type="submission" date="2019-10" db="EMBL/GenBank/DDBJ databases">
        <title>Whole-genome sequence of the extremophile Heliorestis acidaminivorans DSM 24790.</title>
        <authorList>
            <person name="Kyndt J.A."/>
            <person name="Meyer T.E."/>
        </authorList>
    </citation>
    <scope>NUCLEOTIDE SEQUENCE [LARGE SCALE GENOMIC DNA]</scope>
    <source>
        <strain evidence="2 3">DSM 24790</strain>
    </source>
</reference>
<dbReference type="AlphaFoldDB" id="A0A6I0ETU6"/>
<gene>
    <name evidence="2" type="ORF">F9B85_03055</name>
</gene>